<dbReference type="InterPro" id="IPR046372">
    <property type="entry name" value="PARG_cat_C"/>
</dbReference>
<dbReference type="InterPro" id="IPR027370">
    <property type="entry name" value="Znf-RING_euk"/>
</dbReference>
<sequence length="577" mass="65388">MLRYGTSLQREENNFSKIIARTATLALRLPKTIEKCLQSIPLLRQNRNHSITLSQVQISCLLANAFFCTFPRRNSTQPNSEYSNFPTINFSSLFGHASKQKTQKLRAILHYFNTVTETVPDGLVTFERRCISPSDLPKWKDKKEMLTKLYISHEGSIEKDGEGMLQVDFASKFVGGGVLGKGLVQEEILFLMNPELIVSRLFTEKLNDNECLKITGSQKYSCYSGYSDRFDWRGPYTDNTSRDKWRRRHRQIIAIDAVHFKNPRAQYTKESIKRELNKAYCGFKEDDKVPSEYLPAIATGNWGCGAFNGDPKLKALIQMMAAAVVKRDLAYFTFGDRRLAEEIRKMHQHLSNHQIKVDMSHSSSYLHEELHCPICHSFFVDPVSTPCGHNFCKTCIEKKWGNAKSHQCPECEVEFDKGLKLKINKSFEKIVYYFKRTKKRSQSFPCLQTAFFCHKPLDNLPPSPKRAASINGAKTAANCSTPVWQYIGEDSTGRNTGHSSKESTSCPVGRLVDVGDETKSNFPSNPKNASSLHMQGTKQLIAGEWGEARHQLGSSKERKPQRGGPTKGHKVSVAWTT</sequence>
<dbReference type="PROSITE" id="PS00518">
    <property type="entry name" value="ZF_RING_1"/>
    <property type="match status" value="1"/>
</dbReference>
<dbReference type="Pfam" id="PF13445">
    <property type="entry name" value="zf-RING_UBOX"/>
    <property type="match status" value="1"/>
</dbReference>
<feature type="region of interest" description="Disordered" evidence="9">
    <location>
        <begin position="515"/>
        <end position="534"/>
    </location>
</feature>
<gene>
    <name evidence="12" type="primary">LOC115807185</name>
</gene>
<dbReference type="InterPro" id="IPR013083">
    <property type="entry name" value="Znf_RING/FYVE/PHD"/>
</dbReference>
<proteinExistence type="inferred from homology"/>
<dbReference type="InterPro" id="IPR001841">
    <property type="entry name" value="Znf_RING"/>
</dbReference>
<keyword evidence="6" id="KW-0862">Zinc</keyword>
<evidence type="ECO:0000256" key="3">
    <source>
        <dbReference type="ARBA" id="ARBA00022723"/>
    </source>
</evidence>
<keyword evidence="4 8" id="KW-0863">Zinc-finger</keyword>
<dbReference type="PANTHER" id="PTHR12837:SF8">
    <property type="entry name" value="POLY(ADP-RIBOSE) GLYCOHYDROLASE"/>
    <property type="match status" value="1"/>
</dbReference>
<dbReference type="InParanoid" id="A0A6J2UW30"/>
<dbReference type="Proteomes" id="UP000504632">
    <property type="component" value="Chromosome 3"/>
</dbReference>
<dbReference type="RefSeq" id="XP_030623918.1">
    <property type="nucleotide sequence ID" value="XM_030768058.1"/>
</dbReference>
<dbReference type="Pfam" id="PF05028">
    <property type="entry name" value="PARG_cat_C"/>
    <property type="match status" value="1"/>
</dbReference>
<evidence type="ECO:0000256" key="8">
    <source>
        <dbReference type="PROSITE-ProRule" id="PRU00175"/>
    </source>
</evidence>
<accession>A0A6J2UW30</accession>
<keyword evidence="3" id="KW-0479">Metal-binding</keyword>
<evidence type="ECO:0000313" key="12">
    <source>
        <dbReference type="RefSeq" id="XP_030623918.1"/>
    </source>
</evidence>
<evidence type="ECO:0000256" key="7">
    <source>
        <dbReference type="PIRSR" id="PIRSR607724-1"/>
    </source>
</evidence>
<dbReference type="GO" id="GO:0008270">
    <property type="term" value="F:zinc ion binding"/>
    <property type="evidence" value="ECO:0007669"/>
    <property type="project" value="UniProtKB-KW"/>
</dbReference>
<evidence type="ECO:0000256" key="1">
    <source>
        <dbReference type="ARBA" id="ARBA00009545"/>
    </source>
</evidence>
<dbReference type="InterPro" id="IPR017907">
    <property type="entry name" value="Znf_RING_CS"/>
</dbReference>
<evidence type="ECO:0000256" key="9">
    <source>
        <dbReference type="SAM" id="MobiDB-lite"/>
    </source>
</evidence>
<feature type="region of interest" description="Disordered" evidence="9">
    <location>
        <begin position="550"/>
        <end position="577"/>
    </location>
</feature>
<evidence type="ECO:0000256" key="2">
    <source>
        <dbReference type="ARBA" id="ARBA00012255"/>
    </source>
</evidence>
<feature type="active site" evidence="7">
    <location>
        <position position="187"/>
    </location>
</feature>
<keyword evidence="11" id="KW-1185">Reference proteome</keyword>
<dbReference type="GO" id="GO:0005634">
    <property type="term" value="C:nucleus"/>
    <property type="evidence" value="ECO:0007669"/>
    <property type="project" value="TreeGrafter"/>
</dbReference>
<evidence type="ECO:0000259" key="10">
    <source>
        <dbReference type="PROSITE" id="PS50089"/>
    </source>
</evidence>
<dbReference type="Gene3D" id="3.30.40.10">
    <property type="entry name" value="Zinc/RING finger domain, C3HC4 (zinc finger)"/>
    <property type="match status" value="1"/>
</dbReference>
<evidence type="ECO:0000256" key="6">
    <source>
        <dbReference type="ARBA" id="ARBA00022833"/>
    </source>
</evidence>
<keyword evidence="5" id="KW-0378">Hydrolase</keyword>
<dbReference type="GO" id="GO:0006282">
    <property type="term" value="P:regulation of DNA repair"/>
    <property type="evidence" value="ECO:0007669"/>
    <property type="project" value="InterPro"/>
</dbReference>
<organism evidence="11 12">
    <name type="scientific">Chanos chanos</name>
    <name type="common">Milkfish</name>
    <name type="synonym">Mugil chanos</name>
    <dbReference type="NCBI Taxonomy" id="29144"/>
    <lineage>
        <taxon>Eukaryota</taxon>
        <taxon>Metazoa</taxon>
        <taxon>Chordata</taxon>
        <taxon>Craniata</taxon>
        <taxon>Vertebrata</taxon>
        <taxon>Euteleostomi</taxon>
        <taxon>Actinopterygii</taxon>
        <taxon>Neopterygii</taxon>
        <taxon>Teleostei</taxon>
        <taxon>Ostariophysi</taxon>
        <taxon>Gonorynchiformes</taxon>
        <taxon>Chanidae</taxon>
        <taxon>Chanos</taxon>
    </lineage>
</organism>
<dbReference type="SUPFAM" id="SSF57850">
    <property type="entry name" value="RING/U-box"/>
    <property type="match status" value="1"/>
</dbReference>
<dbReference type="PANTHER" id="PTHR12837">
    <property type="entry name" value="POLY ADP-RIBOSE GLYCOHYDROLASE"/>
    <property type="match status" value="1"/>
</dbReference>
<evidence type="ECO:0000256" key="4">
    <source>
        <dbReference type="ARBA" id="ARBA00022771"/>
    </source>
</evidence>
<dbReference type="GO" id="GO:0005975">
    <property type="term" value="P:carbohydrate metabolic process"/>
    <property type="evidence" value="ECO:0007669"/>
    <property type="project" value="InterPro"/>
</dbReference>
<feature type="compositionally biased region" description="Polar residues" evidence="9">
    <location>
        <begin position="520"/>
        <end position="534"/>
    </location>
</feature>
<dbReference type="GO" id="GO:1990966">
    <property type="term" value="P:ATP generation from poly-ADP-D-ribose"/>
    <property type="evidence" value="ECO:0007669"/>
    <property type="project" value="TreeGrafter"/>
</dbReference>
<dbReference type="FunCoup" id="A0A6J2UW30">
    <property type="interactions" value="1"/>
</dbReference>
<dbReference type="GO" id="GO:0005737">
    <property type="term" value="C:cytoplasm"/>
    <property type="evidence" value="ECO:0007669"/>
    <property type="project" value="TreeGrafter"/>
</dbReference>
<reference evidence="12" key="1">
    <citation type="submission" date="2025-08" db="UniProtKB">
        <authorList>
            <consortium name="RefSeq"/>
        </authorList>
    </citation>
    <scope>IDENTIFICATION</scope>
</reference>
<dbReference type="PROSITE" id="PS50089">
    <property type="entry name" value="ZF_RING_2"/>
    <property type="match status" value="1"/>
</dbReference>
<dbReference type="GO" id="GO:0004649">
    <property type="term" value="F:poly(ADP-ribose) glycohydrolase activity"/>
    <property type="evidence" value="ECO:0007669"/>
    <property type="project" value="UniProtKB-EC"/>
</dbReference>
<dbReference type="AlphaFoldDB" id="A0A6J2UW30"/>
<dbReference type="OrthoDB" id="1937899at2759"/>
<name>A0A6J2UW30_CHACN</name>
<dbReference type="GO" id="GO:0009225">
    <property type="term" value="P:nucleotide-sugar metabolic process"/>
    <property type="evidence" value="ECO:0007669"/>
    <property type="project" value="TreeGrafter"/>
</dbReference>
<comment type="similarity">
    <text evidence="1">Belongs to the poly(ADP-ribose) glycohydrolase family.</text>
</comment>
<feature type="active site" evidence="7">
    <location>
        <position position="168"/>
    </location>
</feature>
<dbReference type="InterPro" id="IPR007724">
    <property type="entry name" value="Poly_GlycHdrlase"/>
</dbReference>
<dbReference type="Pfam" id="PF20811">
    <property type="entry name" value="PARG_cat_N"/>
    <property type="match status" value="1"/>
</dbReference>
<feature type="active site" evidence="7">
    <location>
        <position position="186"/>
    </location>
</feature>
<dbReference type="GeneID" id="115807185"/>
<feature type="domain" description="RING-type" evidence="10">
    <location>
        <begin position="372"/>
        <end position="412"/>
    </location>
</feature>
<feature type="compositionally biased region" description="Basic and acidic residues" evidence="9">
    <location>
        <begin position="550"/>
        <end position="560"/>
    </location>
</feature>
<evidence type="ECO:0000313" key="11">
    <source>
        <dbReference type="Proteomes" id="UP000504632"/>
    </source>
</evidence>
<evidence type="ECO:0000256" key="5">
    <source>
        <dbReference type="ARBA" id="ARBA00022801"/>
    </source>
</evidence>
<dbReference type="InterPro" id="IPR048362">
    <property type="entry name" value="PARG_helical"/>
</dbReference>
<dbReference type="EC" id="3.2.1.143" evidence="2"/>
<protein>
    <recommendedName>
        <fullName evidence="2">poly(ADP-ribose) glycohydrolase</fullName>
        <ecNumber evidence="2">3.2.1.143</ecNumber>
    </recommendedName>
</protein>
<dbReference type="SMART" id="SM00184">
    <property type="entry name" value="RING"/>
    <property type="match status" value="1"/>
</dbReference>